<reference evidence="2 3" key="2">
    <citation type="submission" date="2019-09" db="EMBL/GenBank/DDBJ databases">
        <authorList>
            <person name="Jin C."/>
        </authorList>
    </citation>
    <scope>NUCLEOTIDE SEQUENCE [LARGE SCALE GENOMIC DNA]</scope>
    <source>
        <strain evidence="2 3">BN140078</strain>
    </source>
</reference>
<dbReference type="InterPro" id="IPR004360">
    <property type="entry name" value="Glyas_Fos-R_dOase_dom"/>
</dbReference>
<dbReference type="InterPro" id="IPR029068">
    <property type="entry name" value="Glyas_Bleomycin-R_OHBP_Dase"/>
</dbReference>
<evidence type="ECO:0000313" key="3">
    <source>
        <dbReference type="Proteomes" id="UP000324611"/>
    </source>
</evidence>
<keyword evidence="3" id="KW-1185">Reference proteome</keyword>
<dbReference type="InterPro" id="IPR051332">
    <property type="entry name" value="Fosfomycin_Res_Enzymes"/>
</dbReference>
<evidence type="ECO:0000259" key="1">
    <source>
        <dbReference type="PROSITE" id="PS51819"/>
    </source>
</evidence>
<protein>
    <submittedName>
        <fullName evidence="2">VOC family protein</fullName>
    </submittedName>
</protein>
<comment type="caution">
    <text evidence="2">The sequence shown here is derived from an EMBL/GenBank/DDBJ whole genome shotgun (WGS) entry which is preliminary data.</text>
</comment>
<dbReference type="PROSITE" id="PS51819">
    <property type="entry name" value="VOC"/>
    <property type="match status" value="1"/>
</dbReference>
<dbReference type="PANTHER" id="PTHR36113:SF1">
    <property type="entry name" value="GLYOXALASE_BLEOMYCIN RESISTANCE PROTEIN_DIOXYGENASE"/>
    <property type="match status" value="1"/>
</dbReference>
<dbReference type="Proteomes" id="UP000324611">
    <property type="component" value="Unassembled WGS sequence"/>
</dbReference>
<accession>A0A5B2VL59</accession>
<dbReference type="InterPro" id="IPR037523">
    <property type="entry name" value="VOC_core"/>
</dbReference>
<dbReference type="EMBL" id="VUOC01000004">
    <property type="protein sequence ID" value="KAA2239715.1"/>
    <property type="molecule type" value="Genomic_DNA"/>
</dbReference>
<feature type="domain" description="VOC" evidence="1">
    <location>
        <begin position="8"/>
        <end position="126"/>
    </location>
</feature>
<dbReference type="AlphaFoldDB" id="A0A5B2VL59"/>
<dbReference type="Pfam" id="PF00903">
    <property type="entry name" value="Glyoxalase"/>
    <property type="match status" value="1"/>
</dbReference>
<organism evidence="2 3">
    <name type="scientific">Chitinophaga agrisoli</name>
    <dbReference type="NCBI Taxonomy" id="2607653"/>
    <lineage>
        <taxon>Bacteria</taxon>
        <taxon>Pseudomonadati</taxon>
        <taxon>Bacteroidota</taxon>
        <taxon>Chitinophagia</taxon>
        <taxon>Chitinophagales</taxon>
        <taxon>Chitinophagaceae</taxon>
        <taxon>Chitinophaga</taxon>
    </lineage>
</organism>
<dbReference type="PANTHER" id="PTHR36113">
    <property type="entry name" value="LYASE, PUTATIVE-RELATED-RELATED"/>
    <property type="match status" value="1"/>
</dbReference>
<evidence type="ECO:0000313" key="2">
    <source>
        <dbReference type="EMBL" id="KAA2239715.1"/>
    </source>
</evidence>
<sequence length="129" mass="14615">MSAHTTYGLTHIALLVKDIDTAVRFYTAVFDARVMYRQPHFAQIQTVGSNDIIVFEEAPERLGEIGTTGGILHFGFRLQRPEDLPMMAARVQEAGGVITQQGEFVPGEPYIFFKDPDGYEVELWYEKED</sequence>
<dbReference type="SUPFAM" id="SSF54593">
    <property type="entry name" value="Glyoxalase/Bleomycin resistance protein/Dihydroxybiphenyl dioxygenase"/>
    <property type="match status" value="1"/>
</dbReference>
<gene>
    <name evidence="2" type="ORF">F0L74_26345</name>
</gene>
<proteinExistence type="predicted"/>
<dbReference type="RefSeq" id="WP_149840892.1">
    <property type="nucleotide sequence ID" value="NZ_VUOC01000004.1"/>
</dbReference>
<reference evidence="2 3" key="1">
    <citation type="submission" date="2019-09" db="EMBL/GenBank/DDBJ databases">
        <title>Chitinophaga ginsengihumi sp. nov., isolated from soil of ginseng rhizosphere.</title>
        <authorList>
            <person name="Lee J."/>
        </authorList>
    </citation>
    <scope>NUCLEOTIDE SEQUENCE [LARGE SCALE GENOMIC DNA]</scope>
    <source>
        <strain evidence="2 3">BN140078</strain>
    </source>
</reference>
<dbReference type="Gene3D" id="3.10.180.10">
    <property type="entry name" value="2,3-Dihydroxybiphenyl 1,2-Dioxygenase, domain 1"/>
    <property type="match status" value="1"/>
</dbReference>
<dbReference type="CDD" id="cd06587">
    <property type="entry name" value="VOC"/>
    <property type="match status" value="1"/>
</dbReference>
<name>A0A5B2VL59_9BACT</name>